<dbReference type="GO" id="GO:0016477">
    <property type="term" value="P:cell migration"/>
    <property type="evidence" value="ECO:0007669"/>
    <property type="project" value="TreeGrafter"/>
</dbReference>
<keyword evidence="5 10" id="KW-1133">Transmembrane helix</keyword>
<evidence type="ECO:0000313" key="12">
    <source>
        <dbReference type="Proteomes" id="UP000046393"/>
    </source>
</evidence>
<organism evidence="12 13">
    <name type="scientific">Syphacia muris</name>
    <dbReference type="NCBI Taxonomy" id="451379"/>
    <lineage>
        <taxon>Eukaryota</taxon>
        <taxon>Metazoa</taxon>
        <taxon>Ecdysozoa</taxon>
        <taxon>Nematoda</taxon>
        <taxon>Chromadorea</taxon>
        <taxon>Rhabditida</taxon>
        <taxon>Spirurina</taxon>
        <taxon>Oxyuridomorpha</taxon>
        <taxon>Oxyuroidea</taxon>
        <taxon>Oxyuridae</taxon>
        <taxon>Syphacia</taxon>
    </lineage>
</organism>
<keyword evidence="3 9" id="KW-0812">Transmembrane</keyword>
<dbReference type="GO" id="GO:0016020">
    <property type="term" value="C:membrane"/>
    <property type="evidence" value="ECO:0007669"/>
    <property type="project" value="UniProtKB-SubCell"/>
</dbReference>
<comment type="subcellular location">
    <subcellularLocation>
        <location evidence="1 9">Membrane</location>
        <topology evidence="1 9">Single-pass type I membrane protein</topology>
    </subcellularLocation>
</comment>
<evidence type="ECO:0000256" key="1">
    <source>
        <dbReference type="ARBA" id="ARBA00004479"/>
    </source>
</evidence>
<comment type="similarity">
    <text evidence="2 9">Belongs to the syndecan proteoglycan family.</text>
</comment>
<comment type="function">
    <text evidence="9">Cell surface proteoglycan.</text>
</comment>
<evidence type="ECO:0000256" key="3">
    <source>
        <dbReference type="ARBA" id="ARBA00022692"/>
    </source>
</evidence>
<sequence length="63" mass="7254">MEDKLRAVIGGFVVGILAAILLVMFIVYRMRKKDEGSYALDEQKQPPMYPYAYQKASTKEFYA</sequence>
<protein>
    <recommendedName>
        <fullName evidence="9">Syndecan</fullName>
    </recommendedName>
</protein>
<proteinExistence type="inferred from homology"/>
<evidence type="ECO:0000256" key="9">
    <source>
        <dbReference type="RuleBase" id="RU000649"/>
    </source>
</evidence>
<dbReference type="PROSITE" id="PS00964">
    <property type="entry name" value="SYNDECAN"/>
    <property type="match status" value="1"/>
</dbReference>
<dbReference type="Pfam" id="PF01034">
    <property type="entry name" value="Syndecan"/>
    <property type="match status" value="1"/>
</dbReference>
<keyword evidence="12" id="KW-1185">Reference proteome</keyword>
<dbReference type="InterPro" id="IPR001050">
    <property type="entry name" value="Syndecan"/>
</dbReference>
<evidence type="ECO:0000256" key="10">
    <source>
        <dbReference type="SAM" id="Phobius"/>
    </source>
</evidence>
<dbReference type="AlphaFoldDB" id="A0A0N5AQ80"/>
<evidence type="ECO:0000256" key="8">
    <source>
        <dbReference type="ARBA" id="ARBA00023207"/>
    </source>
</evidence>
<evidence type="ECO:0000256" key="5">
    <source>
        <dbReference type="ARBA" id="ARBA00022989"/>
    </source>
</evidence>
<dbReference type="InterPro" id="IPR030479">
    <property type="entry name" value="Syndecan_CS"/>
</dbReference>
<dbReference type="PANTHER" id="PTHR10915:SF1">
    <property type="entry name" value="SYNDECAN"/>
    <property type="match status" value="1"/>
</dbReference>
<keyword evidence="6 10" id="KW-0472">Membrane</keyword>
<name>A0A0N5AQ80_9BILA</name>
<keyword evidence="7 9" id="KW-0325">Glycoprotein</keyword>
<reference evidence="13" key="1">
    <citation type="submission" date="2017-02" db="UniProtKB">
        <authorList>
            <consortium name="WormBaseParasite"/>
        </authorList>
    </citation>
    <scope>IDENTIFICATION</scope>
</reference>
<evidence type="ECO:0000259" key="11">
    <source>
        <dbReference type="SMART" id="SM00294"/>
    </source>
</evidence>
<dbReference type="SMART" id="SM00294">
    <property type="entry name" value="4.1m"/>
    <property type="match status" value="1"/>
</dbReference>
<dbReference type="PANTHER" id="PTHR10915">
    <property type="entry name" value="SYNDECAN"/>
    <property type="match status" value="1"/>
</dbReference>
<keyword evidence="8 9" id="KW-0357">Heparan sulfate</keyword>
<dbReference type="InterPro" id="IPR003585">
    <property type="entry name" value="Neurexin-like"/>
</dbReference>
<dbReference type="WBParaSite" id="SMUV_0000683201-mRNA-1">
    <property type="protein sequence ID" value="SMUV_0000683201-mRNA-1"/>
    <property type="gene ID" value="SMUV_0000683201"/>
</dbReference>
<dbReference type="GO" id="GO:0009986">
    <property type="term" value="C:cell surface"/>
    <property type="evidence" value="ECO:0007669"/>
    <property type="project" value="TreeGrafter"/>
</dbReference>
<feature type="domain" description="Neurexin/syndecan/glycophorin C" evidence="11">
    <location>
        <begin position="27"/>
        <end position="45"/>
    </location>
</feature>
<evidence type="ECO:0000256" key="4">
    <source>
        <dbReference type="ARBA" id="ARBA00022974"/>
    </source>
</evidence>
<evidence type="ECO:0000313" key="13">
    <source>
        <dbReference type="WBParaSite" id="SMUV_0000683201-mRNA-1"/>
    </source>
</evidence>
<dbReference type="Proteomes" id="UP000046393">
    <property type="component" value="Unplaced"/>
</dbReference>
<keyword evidence="4 9" id="KW-0654">Proteoglycan</keyword>
<accession>A0A0N5AQ80</accession>
<feature type="transmembrane region" description="Helical" evidence="10">
    <location>
        <begin position="6"/>
        <end position="28"/>
    </location>
</feature>
<evidence type="ECO:0000256" key="2">
    <source>
        <dbReference type="ARBA" id="ARBA00005343"/>
    </source>
</evidence>
<evidence type="ECO:0000256" key="6">
    <source>
        <dbReference type="ARBA" id="ARBA00023136"/>
    </source>
</evidence>
<dbReference type="InterPro" id="IPR027789">
    <property type="entry name" value="Syndecan/Neurexin_dom"/>
</dbReference>
<evidence type="ECO:0000256" key="7">
    <source>
        <dbReference type="ARBA" id="ARBA00023180"/>
    </source>
</evidence>